<evidence type="ECO:0000313" key="2">
    <source>
        <dbReference type="Proteomes" id="UP000077521"/>
    </source>
</evidence>
<proteinExistence type="predicted"/>
<dbReference type="Proteomes" id="UP000077521">
    <property type="component" value="Unassembled WGS sequence"/>
</dbReference>
<evidence type="ECO:0000313" key="1">
    <source>
        <dbReference type="EMBL" id="KAE8241456.1"/>
    </source>
</evidence>
<reference evidence="1" key="1">
    <citation type="submission" date="2016-04" db="EMBL/GenBank/DDBJ databases">
        <authorList>
            <person name="Nguyen H.D."/>
            <person name="Samba Siva P."/>
            <person name="Cullis J."/>
            <person name="Levesque C.A."/>
            <person name="Hambleton S."/>
        </authorList>
    </citation>
    <scope>NUCLEOTIDE SEQUENCE</scope>
    <source>
        <strain evidence="1">DAOMC 236416</strain>
    </source>
</reference>
<dbReference type="AlphaFoldDB" id="A0A8T8SJS2"/>
<gene>
    <name evidence="1" type="ORF">A4X13_0g7408</name>
</gene>
<name>A0A8T8SJS2_9BASI</name>
<feature type="non-terminal residue" evidence="1">
    <location>
        <position position="1"/>
    </location>
</feature>
<comment type="caution">
    <text evidence="1">The sequence shown here is derived from an EMBL/GenBank/DDBJ whole genome shotgun (WGS) entry which is preliminary data.</text>
</comment>
<reference evidence="1" key="2">
    <citation type="journal article" date="2019" name="IMA Fungus">
        <title>Genome sequencing and comparison of five Tilletia species to identify candidate genes for the detection of regulated species infecting wheat.</title>
        <authorList>
            <person name="Nguyen H.D.T."/>
            <person name="Sultana T."/>
            <person name="Kesanakurti P."/>
            <person name="Hambleton S."/>
        </authorList>
    </citation>
    <scope>NUCLEOTIDE SEQUENCE</scope>
    <source>
        <strain evidence="1">DAOMC 236416</strain>
    </source>
</reference>
<protein>
    <submittedName>
        <fullName evidence="1">Uncharacterized protein</fullName>
    </submittedName>
</protein>
<accession>A0A8T8SJS2</accession>
<dbReference type="EMBL" id="LWDF02000906">
    <property type="protein sequence ID" value="KAE8241456.1"/>
    <property type="molecule type" value="Genomic_DNA"/>
</dbReference>
<keyword evidence="2" id="KW-1185">Reference proteome</keyword>
<sequence length="148" mass="16387">FQSVNLWDTISSNIYHLQFSLVPTQSSRLSHLFCARCSRFVDPGVCFSIYASPPLSTADFVFSGLWACGLPVHESDDTRYISAQALGPLIRFLSAAYSPHLKSSLLSWLPLVSLWPDSAVCVFAVATYTQFNQHLCPSSPPSFLLKSH</sequence>
<organism evidence="1 2">
    <name type="scientific">Tilletia indica</name>
    <dbReference type="NCBI Taxonomy" id="43049"/>
    <lineage>
        <taxon>Eukaryota</taxon>
        <taxon>Fungi</taxon>
        <taxon>Dikarya</taxon>
        <taxon>Basidiomycota</taxon>
        <taxon>Ustilaginomycotina</taxon>
        <taxon>Exobasidiomycetes</taxon>
        <taxon>Tilletiales</taxon>
        <taxon>Tilletiaceae</taxon>
        <taxon>Tilletia</taxon>
    </lineage>
</organism>